<dbReference type="OrthoDB" id="6398367at2"/>
<evidence type="ECO:0000259" key="1">
    <source>
        <dbReference type="PROSITE" id="PS51352"/>
    </source>
</evidence>
<dbReference type="RefSeq" id="WP_045460845.1">
    <property type="nucleotide sequence ID" value="NZ_BBLT01000002.1"/>
</dbReference>
<dbReference type="AlphaFoldDB" id="A0A098LD85"/>
<dbReference type="SUPFAM" id="SSF52833">
    <property type="entry name" value="Thioredoxin-like"/>
    <property type="match status" value="1"/>
</dbReference>
<proteinExistence type="predicted"/>
<dbReference type="Gene3D" id="3.40.30.10">
    <property type="entry name" value="Glutaredoxin"/>
    <property type="match status" value="1"/>
</dbReference>
<evidence type="ECO:0000313" key="2">
    <source>
        <dbReference type="EMBL" id="GAL84379.1"/>
    </source>
</evidence>
<accession>A0A098LD85</accession>
<keyword evidence="3" id="KW-1185">Reference proteome</keyword>
<evidence type="ECO:0000313" key="3">
    <source>
        <dbReference type="Proteomes" id="UP000030185"/>
    </source>
</evidence>
<feature type="domain" description="Thioredoxin" evidence="1">
    <location>
        <begin position="14"/>
        <end position="159"/>
    </location>
</feature>
<dbReference type="STRING" id="153721.MYP_1607"/>
<dbReference type="InterPro" id="IPR036249">
    <property type="entry name" value="Thioredoxin-like_sf"/>
</dbReference>
<reference evidence="2 3" key="1">
    <citation type="submission" date="2014-09" db="EMBL/GenBank/DDBJ databases">
        <title>Sporocytophaga myxococcoides PG-01 genome sequencing.</title>
        <authorList>
            <person name="Liu L."/>
            <person name="Gao P.J."/>
            <person name="Chen G.J."/>
            <person name="Wang L.S."/>
        </authorList>
    </citation>
    <scope>NUCLEOTIDE SEQUENCE [LARGE SCALE GENOMIC DNA]</scope>
    <source>
        <strain evidence="2 3">PG-01</strain>
    </source>
</reference>
<dbReference type="Proteomes" id="UP000030185">
    <property type="component" value="Unassembled WGS sequence"/>
</dbReference>
<comment type="caution">
    <text evidence="2">The sequence shown here is derived from an EMBL/GenBank/DDBJ whole genome shotgun (WGS) entry which is preliminary data.</text>
</comment>
<dbReference type="PROSITE" id="PS51352">
    <property type="entry name" value="THIOREDOXIN_2"/>
    <property type="match status" value="1"/>
</dbReference>
<dbReference type="eggNOG" id="COG0526">
    <property type="taxonomic scope" value="Bacteria"/>
</dbReference>
<dbReference type="InterPro" id="IPR013766">
    <property type="entry name" value="Thioredoxin_domain"/>
</dbReference>
<dbReference type="CDD" id="cd02947">
    <property type="entry name" value="TRX_family"/>
    <property type="match status" value="1"/>
</dbReference>
<protein>
    <submittedName>
        <fullName evidence="2">Thioredoxin-like protein</fullName>
    </submittedName>
</protein>
<gene>
    <name evidence="2" type="ORF">MYP_1607</name>
</gene>
<dbReference type="Pfam" id="PF00085">
    <property type="entry name" value="Thioredoxin"/>
    <property type="match status" value="1"/>
</dbReference>
<dbReference type="EMBL" id="BBLT01000002">
    <property type="protein sequence ID" value="GAL84379.1"/>
    <property type="molecule type" value="Genomic_DNA"/>
</dbReference>
<organism evidence="2 3">
    <name type="scientific">Sporocytophaga myxococcoides</name>
    <dbReference type="NCBI Taxonomy" id="153721"/>
    <lineage>
        <taxon>Bacteria</taxon>
        <taxon>Pseudomonadati</taxon>
        <taxon>Bacteroidota</taxon>
        <taxon>Cytophagia</taxon>
        <taxon>Cytophagales</taxon>
        <taxon>Cytophagaceae</taxon>
        <taxon>Sporocytophaga</taxon>
    </lineage>
</organism>
<name>A0A098LD85_9BACT</name>
<sequence>MRISGFLIILIAVIAINNCIAQSSGEKDLTGKTDIKEVNSNFPWFSEGYNLYQPDTTIIKPLSDKGSKLSFIVFGGTWCGDTQRELPKFYKITDEANIKKEKITLYLLNHDKKSPEKLEKKYKIHSIPTFIILINGKEAGRIVESPQNTLEKDLLEILN</sequence>